<accession>A0A2P2QSK7</accession>
<evidence type="ECO:0000313" key="1">
    <source>
        <dbReference type="EMBL" id="MBX70000.1"/>
    </source>
</evidence>
<name>A0A2P2QSK7_RHIMU</name>
<dbReference type="EMBL" id="GGEC01089516">
    <property type="protein sequence ID" value="MBX70000.1"/>
    <property type="molecule type" value="Transcribed_RNA"/>
</dbReference>
<organism evidence="1">
    <name type="scientific">Rhizophora mucronata</name>
    <name type="common">Asiatic mangrove</name>
    <dbReference type="NCBI Taxonomy" id="61149"/>
    <lineage>
        <taxon>Eukaryota</taxon>
        <taxon>Viridiplantae</taxon>
        <taxon>Streptophyta</taxon>
        <taxon>Embryophyta</taxon>
        <taxon>Tracheophyta</taxon>
        <taxon>Spermatophyta</taxon>
        <taxon>Magnoliopsida</taxon>
        <taxon>eudicotyledons</taxon>
        <taxon>Gunneridae</taxon>
        <taxon>Pentapetalae</taxon>
        <taxon>rosids</taxon>
        <taxon>fabids</taxon>
        <taxon>Malpighiales</taxon>
        <taxon>Rhizophoraceae</taxon>
        <taxon>Rhizophora</taxon>
    </lineage>
</organism>
<dbReference type="AlphaFoldDB" id="A0A2P2QSK7"/>
<reference evidence="1" key="1">
    <citation type="submission" date="2018-02" db="EMBL/GenBank/DDBJ databases">
        <title>Rhizophora mucronata_Transcriptome.</title>
        <authorList>
            <person name="Meera S.P."/>
            <person name="Sreeshan A."/>
            <person name="Augustine A."/>
        </authorList>
    </citation>
    <scope>NUCLEOTIDE SEQUENCE</scope>
    <source>
        <tissue evidence="1">Leaf</tissue>
    </source>
</reference>
<protein>
    <submittedName>
        <fullName evidence="1">Uncharacterized protein</fullName>
    </submittedName>
</protein>
<sequence>MNIFRPIILGWRFLTDRRSVEVLSVRVRQR</sequence>
<proteinExistence type="predicted"/>